<dbReference type="Gene3D" id="3.20.20.240">
    <property type="entry name" value="Methylmalonyl-CoA mutase"/>
    <property type="match status" value="1"/>
</dbReference>
<gene>
    <name evidence="4" type="ORF">SCA03_02920</name>
</gene>
<dbReference type="InterPro" id="IPR006098">
    <property type="entry name" value="MMCoA_mutase_a_cat"/>
</dbReference>
<dbReference type="Proteomes" id="UP000319210">
    <property type="component" value="Unassembled WGS sequence"/>
</dbReference>
<dbReference type="InterPro" id="IPR006099">
    <property type="entry name" value="MeMalonylCoA_mutase_a/b_cat"/>
</dbReference>
<dbReference type="PANTHER" id="PTHR48101:SF1">
    <property type="entry name" value="METHYLMALONYL-COA MUTASE, LARGE SUBUNIT"/>
    <property type="match status" value="1"/>
</dbReference>
<organism evidence="4 5">
    <name type="scientific">Streptomyces cacaoi</name>
    <dbReference type="NCBI Taxonomy" id="1898"/>
    <lineage>
        <taxon>Bacteria</taxon>
        <taxon>Bacillati</taxon>
        <taxon>Actinomycetota</taxon>
        <taxon>Actinomycetes</taxon>
        <taxon>Kitasatosporales</taxon>
        <taxon>Streptomycetaceae</taxon>
        <taxon>Streptomyces</taxon>
    </lineage>
</organism>
<feature type="domain" description="Methylmalonyl-CoA mutase alpha/beta chain catalytic" evidence="3">
    <location>
        <begin position="3"/>
        <end position="475"/>
    </location>
</feature>
<dbReference type="InterPro" id="IPR016176">
    <property type="entry name" value="Cbl-dep_enz_cat"/>
</dbReference>
<dbReference type="GO" id="GO:0031419">
    <property type="term" value="F:cobalamin binding"/>
    <property type="evidence" value="ECO:0007669"/>
    <property type="project" value="UniProtKB-KW"/>
</dbReference>
<accession>A0A4Y3QRB1</accession>
<dbReference type="PANTHER" id="PTHR48101">
    <property type="entry name" value="METHYLMALONYL-COA MUTASE, MITOCHONDRIAL-RELATED"/>
    <property type="match status" value="1"/>
</dbReference>
<dbReference type="SUPFAM" id="SSF51703">
    <property type="entry name" value="Cobalamin (vitamin B12)-dependent enzymes"/>
    <property type="match status" value="1"/>
</dbReference>
<reference evidence="4 5" key="1">
    <citation type="submission" date="2019-06" db="EMBL/GenBank/DDBJ databases">
        <title>Whole genome shotgun sequence of Streptomyces cacaoi subsp. cacaoi NBRC 12748.</title>
        <authorList>
            <person name="Hosoyama A."/>
            <person name="Uohara A."/>
            <person name="Ohji S."/>
            <person name="Ichikawa N."/>
        </authorList>
    </citation>
    <scope>NUCLEOTIDE SEQUENCE [LARGE SCALE GENOMIC DNA]</scope>
    <source>
        <strain evidence="4 5">NBRC 12748</strain>
    </source>
</reference>
<keyword evidence="2" id="KW-0413">Isomerase</keyword>
<proteinExistence type="predicted"/>
<dbReference type="Pfam" id="PF01642">
    <property type="entry name" value="MM_CoA_mutase"/>
    <property type="match status" value="1"/>
</dbReference>
<evidence type="ECO:0000313" key="5">
    <source>
        <dbReference type="Proteomes" id="UP000319210"/>
    </source>
</evidence>
<dbReference type="RefSeq" id="WP_086815435.1">
    <property type="nucleotide sequence ID" value="NZ_BJMM01000002.1"/>
</dbReference>
<dbReference type="GO" id="GO:0004494">
    <property type="term" value="F:methylmalonyl-CoA mutase activity"/>
    <property type="evidence" value="ECO:0007669"/>
    <property type="project" value="UniProtKB-EC"/>
</dbReference>
<name>A0A4Y3QRB1_STRCI</name>
<evidence type="ECO:0000259" key="3">
    <source>
        <dbReference type="Pfam" id="PF01642"/>
    </source>
</evidence>
<keyword evidence="5" id="KW-1185">Reference proteome</keyword>
<evidence type="ECO:0000256" key="2">
    <source>
        <dbReference type="ARBA" id="ARBA00023235"/>
    </source>
</evidence>
<comment type="caution">
    <text evidence="4">The sequence shown here is derived from an EMBL/GenBank/DDBJ whole genome shotgun (WGS) entry which is preliminary data.</text>
</comment>
<evidence type="ECO:0000256" key="1">
    <source>
        <dbReference type="ARBA" id="ARBA00011870"/>
    </source>
</evidence>
<dbReference type="EMBL" id="BJMM01000002">
    <property type="protein sequence ID" value="GEB47741.1"/>
    <property type="molecule type" value="Genomic_DNA"/>
</dbReference>
<evidence type="ECO:0000313" key="4">
    <source>
        <dbReference type="EMBL" id="GEB47741.1"/>
    </source>
</evidence>
<dbReference type="NCBIfam" id="TIGR00641">
    <property type="entry name" value="acid_CoA_mut_N"/>
    <property type="match status" value="1"/>
</dbReference>
<dbReference type="AlphaFoldDB" id="A0A4Y3QRB1"/>
<sequence>MGKPGEYPFDAGLHPGGYTTRPWTVRQLAGLGDSTDTNTRFRYLLDAGETGLSLAFDLPTQMGLDPDHELASGEVGRTGVSVATVDDLAAVFEGIPLDEVSVSFTINATAPMILAMWIVAAEESGCDPAKLRGTVQNEMLKEHLARNAVVFDVATSLRFSIDVIEHCVQHMPGVNPVSLSGGHAREAGAERSLEIACGIADAETYLAGMLERGWSVDDVAPQFSFIFGTHMELLAEAAKFRAARRLYATRMRTLHGARNPKSHKMRIQVNTFGSALAAGEPLNNVARTTVQALAAVLGGVQSLHVCSFDEAVQIPGRLAARTALRIQQILLEETDLVRHIDPLGGSEAVERLAEEIERDAAEWLERIADRGGMLAVMRSGWLQAQIDDMAYRDPGPQVGVRDGEVDESEQQLLAAQRRTSTAPGRRVPFRRTDCPEQLARLAEAVRADRNIMPELIEAVRARASIGQLRRTIEDALPQAG</sequence>
<comment type="subunit">
    <text evidence="1">Heterodimer of an alpha and a beta chain.</text>
</comment>
<dbReference type="OrthoDB" id="9762378at2"/>
<protein>
    <submittedName>
        <fullName evidence="4">Methylmalonyl-CoA mutase</fullName>
    </submittedName>
</protein>